<dbReference type="HOGENOM" id="CLU_065609_1_0_4"/>
<dbReference type="AlphaFoldDB" id="Q3JU18"/>
<accession>Q3JU18</accession>
<dbReference type="PANTHER" id="PTHR36057">
    <property type="match status" value="1"/>
</dbReference>
<evidence type="ECO:0000256" key="1">
    <source>
        <dbReference type="SAM" id="MobiDB-lite"/>
    </source>
</evidence>
<evidence type="ECO:0000313" key="3">
    <source>
        <dbReference type="Proteomes" id="UP000002700"/>
    </source>
</evidence>
<evidence type="ECO:0000313" key="2">
    <source>
        <dbReference type="EMBL" id="ABA50819.1"/>
    </source>
</evidence>
<protein>
    <recommendedName>
        <fullName evidence="4">DUF1223 domain-containing protein</fullName>
    </recommendedName>
</protein>
<organism evidence="2 3">
    <name type="scientific">Burkholderia pseudomallei (strain 1710b)</name>
    <dbReference type="NCBI Taxonomy" id="320372"/>
    <lineage>
        <taxon>Bacteria</taxon>
        <taxon>Pseudomonadati</taxon>
        <taxon>Pseudomonadota</taxon>
        <taxon>Betaproteobacteria</taxon>
        <taxon>Burkholderiales</taxon>
        <taxon>Burkholderiaceae</taxon>
        <taxon>Burkholderia</taxon>
        <taxon>pseudomallei group</taxon>
    </lineage>
</organism>
<dbReference type="SUPFAM" id="SSF52833">
    <property type="entry name" value="Thioredoxin-like"/>
    <property type="match status" value="1"/>
</dbReference>
<dbReference type="Proteomes" id="UP000002700">
    <property type="component" value="Chromosome I"/>
</dbReference>
<proteinExistence type="predicted"/>
<dbReference type="KEGG" id="bpm:BURPS1710b_1531"/>
<name>Q3JU18_BURP1</name>
<dbReference type="EnsemblBacteria" id="ABA50819">
    <property type="protein sequence ID" value="ABA50819"/>
    <property type="gene ID" value="BURPS1710b_1531"/>
</dbReference>
<dbReference type="EMBL" id="CP000124">
    <property type="protein sequence ID" value="ABA50819.1"/>
    <property type="molecule type" value="Genomic_DNA"/>
</dbReference>
<dbReference type="PANTHER" id="PTHR36057:SF1">
    <property type="entry name" value="LIPOPROTEIN LIPID ATTACHMENT SITE-LIKE PROTEIN, PUTATIVE (DUF1223)-RELATED"/>
    <property type="match status" value="1"/>
</dbReference>
<dbReference type="InterPro" id="IPR036249">
    <property type="entry name" value="Thioredoxin-like_sf"/>
</dbReference>
<feature type="compositionally biased region" description="Basic and acidic residues" evidence="1">
    <location>
        <begin position="1"/>
        <end position="11"/>
    </location>
</feature>
<sequence length="303" mass="32305">MRRGAPREAGSRRARRRATRIAPAHRLPPMSTDMSISFSVSLRAVAAALSLAAAGAAQAAADGACMARSPDGRQALVELYTSEGCSSCPPADDWLARLAARRAALRVVPLALHVDYWDGLGWADRFAQHRFTERQHALAARGGGRFVYTPEVAVDGRELRDWRDADAFGRRVVATAAEPARVGIALAAKRRAGALDVALSVTPRVGAPRALDAYLALYENGVESQVRAGENRGATLRHERVVRQWIGPLAATADAHASLDVRRALPLPANLRAADAARYGVVAFVEDPATGDVLQALDLPLCG</sequence>
<evidence type="ECO:0008006" key="4">
    <source>
        <dbReference type="Google" id="ProtNLM"/>
    </source>
</evidence>
<dbReference type="InterPro" id="IPR010634">
    <property type="entry name" value="DUF1223"/>
</dbReference>
<reference evidence="2 3" key="1">
    <citation type="submission" date="2005-09" db="EMBL/GenBank/DDBJ databases">
        <authorList>
            <person name="Woods D.E."/>
            <person name="Nierman W.C."/>
        </authorList>
    </citation>
    <scope>NUCLEOTIDE SEQUENCE [LARGE SCALE GENOMIC DNA]</scope>
    <source>
        <strain evidence="2 3">1710b</strain>
    </source>
</reference>
<feature type="region of interest" description="Disordered" evidence="1">
    <location>
        <begin position="1"/>
        <end position="23"/>
    </location>
</feature>
<gene>
    <name evidence="2" type="ordered locus">BURPS1710b_1531</name>
</gene>
<dbReference type="Pfam" id="PF06764">
    <property type="entry name" value="DUF1223"/>
    <property type="match status" value="1"/>
</dbReference>